<evidence type="ECO:0000256" key="1">
    <source>
        <dbReference type="SAM" id="MobiDB-lite"/>
    </source>
</evidence>
<keyword evidence="2" id="KW-0472">Membrane</keyword>
<sequence length="339" mass="38807">MNMMDVLHTIAFDVFLCMSQLFSYYLYTVYIFFAKEMSDFRENSLSPKARTSVQKIQEDLILDGQGASDGRPGEEPPEAKDRMPAPRLSPVVDLSSSEQLYGLAQRVVAAESLLFLSDQFVFLVPHLEALLPSTKRSSVQAYVQTVSMSAELRQPAYMTVAARALDYDQVLSRMEKVRWDLHEIPAQHSPYVDILIRELQVFLMRLSEVAKLIPIPKEATAVLWEHCVRISNRTFIEGFSQARRCTPEGRARMQLDYQQFVSKVEKLVELRPLPDRELVEANVKAYYLTEKGLHQWITQRGKEYAPKHLVGLVNCVAHLNKKGRQALLGLIEETDRTKK</sequence>
<dbReference type="PANTHER" id="PTHR13258:SF0">
    <property type="entry name" value="SYNDETIN"/>
    <property type="match status" value="1"/>
</dbReference>
<keyword evidence="2" id="KW-1133">Transmembrane helix</keyword>
<dbReference type="GO" id="GO:0032456">
    <property type="term" value="P:endocytic recycling"/>
    <property type="evidence" value="ECO:0007669"/>
    <property type="project" value="InterPro"/>
</dbReference>
<dbReference type="AlphaFoldDB" id="V5H352"/>
<accession>V5H352</accession>
<name>V5H352_IXORI</name>
<dbReference type="PANTHER" id="PTHR13258">
    <property type="entry name" value="SYNDETIN"/>
    <property type="match status" value="1"/>
</dbReference>
<evidence type="ECO:0000259" key="3">
    <source>
        <dbReference type="Pfam" id="PF10474"/>
    </source>
</evidence>
<dbReference type="InterPro" id="IPR040047">
    <property type="entry name" value="VPS50"/>
</dbReference>
<proteinExistence type="evidence at transcript level"/>
<feature type="compositionally biased region" description="Basic and acidic residues" evidence="1">
    <location>
        <begin position="71"/>
        <end position="84"/>
    </location>
</feature>
<feature type="domain" description="Syndetin C-terminal" evidence="3">
    <location>
        <begin position="100"/>
        <end position="332"/>
    </location>
</feature>
<dbReference type="GO" id="GO:0005829">
    <property type="term" value="C:cytosol"/>
    <property type="evidence" value="ECO:0007669"/>
    <property type="project" value="GOC"/>
</dbReference>
<feature type="region of interest" description="Disordered" evidence="1">
    <location>
        <begin position="64"/>
        <end position="86"/>
    </location>
</feature>
<dbReference type="GO" id="GO:0000149">
    <property type="term" value="F:SNARE binding"/>
    <property type="evidence" value="ECO:0007669"/>
    <property type="project" value="TreeGrafter"/>
</dbReference>
<evidence type="ECO:0000256" key="2">
    <source>
        <dbReference type="SAM" id="Phobius"/>
    </source>
</evidence>
<dbReference type="GO" id="GO:1990745">
    <property type="term" value="C:EARP complex"/>
    <property type="evidence" value="ECO:0007669"/>
    <property type="project" value="InterPro"/>
</dbReference>
<dbReference type="Pfam" id="PF10474">
    <property type="entry name" value="Syndetin_C"/>
    <property type="match status" value="1"/>
</dbReference>
<protein>
    <recommendedName>
        <fullName evidence="3">Syndetin C-terminal domain-containing protein</fullName>
    </recommendedName>
</protein>
<dbReference type="InterPro" id="IPR019514">
    <property type="entry name" value="Syndetin_C"/>
</dbReference>
<feature type="transmembrane region" description="Helical" evidence="2">
    <location>
        <begin position="6"/>
        <end position="33"/>
    </location>
</feature>
<dbReference type="EMBL" id="GANP01013084">
    <property type="protein sequence ID" value="JAB71384.1"/>
    <property type="molecule type" value="mRNA"/>
</dbReference>
<reference evidence="4" key="1">
    <citation type="journal article" date="2015" name="Sci. Rep.">
        <title>Tissue- and time-dependent transcription in Ixodes ricinus salivary glands and midguts when blood feeding on the vertebrate host.</title>
        <authorList>
            <person name="Kotsyfakis M."/>
            <person name="Schwarz A."/>
            <person name="Erhart J."/>
            <person name="Ribeiro J.M."/>
        </authorList>
    </citation>
    <scope>NUCLEOTIDE SEQUENCE</scope>
    <source>
        <tissue evidence="4">Salivary gland and midgut</tissue>
    </source>
</reference>
<evidence type="ECO:0000313" key="4">
    <source>
        <dbReference type="EMBL" id="JAB71384.1"/>
    </source>
</evidence>
<organism evidence="4">
    <name type="scientific">Ixodes ricinus</name>
    <name type="common">Common tick</name>
    <name type="synonym">Acarus ricinus</name>
    <dbReference type="NCBI Taxonomy" id="34613"/>
    <lineage>
        <taxon>Eukaryota</taxon>
        <taxon>Metazoa</taxon>
        <taxon>Ecdysozoa</taxon>
        <taxon>Arthropoda</taxon>
        <taxon>Chelicerata</taxon>
        <taxon>Arachnida</taxon>
        <taxon>Acari</taxon>
        <taxon>Parasitiformes</taxon>
        <taxon>Ixodida</taxon>
        <taxon>Ixodoidea</taxon>
        <taxon>Ixodidae</taxon>
        <taxon>Ixodinae</taxon>
        <taxon>Ixodes</taxon>
    </lineage>
</organism>
<keyword evidence="2" id="KW-0812">Transmembrane</keyword>
<dbReference type="GO" id="GO:0042147">
    <property type="term" value="P:retrograde transport, endosome to Golgi"/>
    <property type="evidence" value="ECO:0007669"/>
    <property type="project" value="InterPro"/>
</dbReference>